<proteinExistence type="predicted"/>
<accession>A0AB72ZA84</accession>
<gene>
    <name evidence="1" type="ORF">HMPREF0557_01223</name>
</gene>
<reference evidence="1 2" key="1">
    <citation type="submission" date="2011-08" db="EMBL/GenBank/DDBJ databases">
        <authorList>
            <person name="Weinstock G."/>
            <person name="Sodergren E."/>
            <person name="Clifton S."/>
            <person name="Fulton L."/>
            <person name="Fulton B."/>
            <person name="Courtney L."/>
            <person name="Fronick C."/>
            <person name="Harrison M."/>
            <person name="Strong C."/>
            <person name="Farmer C."/>
            <person name="Delahaunty K."/>
            <person name="Markovic C."/>
            <person name="Hall O."/>
            <person name="Minx P."/>
            <person name="Tomlinson C."/>
            <person name="Mitreva M."/>
            <person name="Hou S."/>
            <person name="Chen J."/>
            <person name="Wollam A."/>
            <person name="Pepin K.H."/>
            <person name="Johnson M."/>
            <person name="Bhonagiri V."/>
            <person name="Zhang X."/>
            <person name="Suruliraj S."/>
            <person name="Warren W."/>
            <person name="Chinwalla A."/>
            <person name="Mardis E.R."/>
            <person name="Wilson R.K."/>
        </authorList>
    </citation>
    <scope>NUCLEOTIDE SEQUENCE [LARGE SCALE GENOMIC DNA]</scope>
    <source>
        <strain evidence="1 2">ATCC 33091</strain>
    </source>
</reference>
<dbReference type="Proteomes" id="UP000003597">
    <property type="component" value="Unassembled WGS sequence"/>
</dbReference>
<sequence>MQAFLIIFERKANNLFSIEKQQYLMRGSINLVLKKPNNMLIKQFILEEEWI</sequence>
<organism evidence="1 2">
    <name type="scientific">Listeria innocua ATCC 33091</name>
    <dbReference type="NCBI Taxonomy" id="1002366"/>
    <lineage>
        <taxon>Bacteria</taxon>
        <taxon>Bacillati</taxon>
        <taxon>Bacillota</taxon>
        <taxon>Bacilli</taxon>
        <taxon>Bacillales</taxon>
        <taxon>Listeriaceae</taxon>
        <taxon>Listeria</taxon>
    </lineage>
</organism>
<keyword evidence="2" id="KW-1185">Reference proteome</keyword>
<evidence type="ECO:0000313" key="2">
    <source>
        <dbReference type="Proteomes" id="UP000003597"/>
    </source>
</evidence>
<dbReference type="EMBL" id="AGCN01000029">
    <property type="protein sequence ID" value="EHN61707.1"/>
    <property type="molecule type" value="Genomic_DNA"/>
</dbReference>
<name>A0AB72ZA84_LISIO</name>
<dbReference type="AlphaFoldDB" id="A0AB72ZA84"/>
<comment type="caution">
    <text evidence="1">The sequence shown here is derived from an EMBL/GenBank/DDBJ whole genome shotgun (WGS) entry which is preliminary data.</text>
</comment>
<protein>
    <submittedName>
        <fullName evidence="1">Uncharacterized protein</fullName>
    </submittedName>
</protein>
<evidence type="ECO:0000313" key="1">
    <source>
        <dbReference type="EMBL" id="EHN61707.1"/>
    </source>
</evidence>